<dbReference type="SUPFAM" id="SSF56601">
    <property type="entry name" value="beta-lactamase/transpeptidase-like"/>
    <property type="match status" value="1"/>
</dbReference>
<dbReference type="UniPathway" id="UPA00219"/>
<keyword evidence="16" id="KW-1185">Reference proteome</keyword>
<dbReference type="Pfam" id="PF00768">
    <property type="entry name" value="Peptidase_S11"/>
    <property type="match status" value="1"/>
</dbReference>
<dbReference type="PRINTS" id="PR00725">
    <property type="entry name" value="DADACBPTASE1"/>
</dbReference>
<proteinExistence type="inferred from homology"/>
<evidence type="ECO:0000256" key="4">
    <source>
        <dbReference type="ARBA" id="ARBA00012448"/>
    </source>
</evidence>
<name>A0A368YWU3_9HYPH</name>
<organism evidence="15 16">
    <name type="scientific">Phyllobacterium bourgognense</name>
    <dbReference type="NCBI Taxonomy" id="314236"/>
    <lineage>
        <taxon>Bacteria</taxon>
        <taxon>Pseudomonadati</taxon>
        <taxon>Pseudomonadota</taxon>
        <taxon>Alphaproteobacteria</taxon>
        <taxon>Hyphomicrobiales</taxon>
        <taxon>Phyllobacteriaceae</taxon>
        <taxon>Phyllobacterium</taxon>
    </lineage>
</organism>
<dbReference type="InterPro" id="IPR037167">
    <property type="entry name" value="Peptidase_S11_C_sf"/>
</dbReference>
<dbReference type="GO" id="GO:0009002">
    <property type="term" value="F:serine-type D-Ala-D-Ala carboxypeptidase activity"/>
    <property type="evidence" value="ECO:0007669"/>
    <property type="project" value="UniProtKB-EC"/>
</dbReference>
<dbReference type="SUPFAM" id="SSF69189">
    <property type="entry name" value="Penicillin-binding protein associated domain"/>
    <property type="match status" value="1"/>
</dbReference>
<evidence type="ECO:0000256" key="3">
    <source>
        <dbReference type="ARBA" id="ARBA00007164"/>
    </source>
</evidence>
<evidence type="ECO:0000256" key="6">
    <source>
        <dbReference type="ARBA" id="ARBA00022670"/>
    </source>
</evidence>
<dbReference type="SMART" id="SM00936">
    <property type="entry name" value="PBP5_C"/>
    <property type="match status" value="1"/>
</dbReference>
<keyword evidence="7" id="KW-0732">Signal</keyword>
<comment type="similarity">
    <text evidence="3 13">Belongs to the peptidase S11 family.</text>
</comment>
<keyword evidence="11" id="KW-0961">Cell wall biogenesis/degradation</keyword>
<dbReference type="InterPro" id="IPR001967">
    <property type="entry name" value="Peptidase_S11_N"/>
</dbReference>
<dbReference type="InterPro" id="IPR018044">
    <property type="entry name" value="Peptidase_S11"/>
</dbReference>
<sequence length="409" mass="44382">MLSSSVMTVTDIERLGRSLTVPLRILALGAAIALASISAPNAQDALFDTKAKQALMVEDQTGTILYAKSPDTLIEPAALAKLMTMEVVFHALKTGEITPSTQYTVSENAWRTGGAPSGGSTMFAKLKSSVSVGDLIQGVIVQSANDGCIILAEGIAGSEQKFAEMMNARAKEIGLKSSTFTNSTGLPDPKQRVSLTDLVTLARHIKHEYPEYYRTYAQDNFTWNNIFQRNRNPLLRLDIGADGMGTGYTEQSGYGIVGAAERNGRRYFVALSGLASDKERAEEAKRIFEWAYQAFEEADVFAEGEIVGEASVFGGIKSAVALKAHEKISILIPVANRDRLKAHVVYQGPLVAPLKADQPVGTLRIWIGDALVQETPVYTAEAIESGDLKKRSLDAVFELTTGWVRRLNF</sequence>
<accession>A0A368YWU3</accession>
<reference evidence="15 16" key="1">
    <citation type="submission" date="2018-07" db="EMBL/GenBank/DDBJ databases">
        <title>Genomic Encyclopedia of Type Strains, Phase III (KMG-III): the genomes of soil and plant-associated and newly described type strains.</title>
        <authorList>
            <person name="Whitman W."/>
        </authorList>
    </citation>
    <scope>NUCLEOTIDE SEQUENCE [LARGE SCALE GENOMIC DNA]</scope>
    <source>
        <strain evidence="15 16">31-25a</strain>
    </source>
</reference>
<evidence type="ECO:0000313" key="16">
    <source>
        <dbReference type="Proteomes" id="UP000253324"/>
    </source>
</evidence>
<dbReference type="InterPro" id="IPR012907">
    <property type="entry name" value="Peptidase_S11_C"/>
</dbReference>
<dbReference type="GO" id="GO:0009252">
    <property type="term" value="P:peptidoglycan biosynthetic process"/>
    <property type="evidence" value="ECO:0007669"/>
    <property type="project" value="UniProtKB-UniPathway"/>
</dbReference>
<protein>
    <recommendedName>
        <fullName evidence="4">serine-type D-Ala-D-Ala carboxypeptidase</fullName>
        <ecNumber evidence="4">3.4.16.4</ecNumber>
    </recommendedName>
</protein>
<evidence type="ECO:0000256" key="10">
    <source>
        <dbReference type="ARBA" id="ARBA00022984"/>
    </source>
</evidence>
<gene>
    <name evidence="15" type="ORF">C7476_105220</name>
</gene>
<evidence type="ECO:0000259" key="14">
    <source>
        <dbReference type="SMART" id="SM00936"/>
    </source>
</evidence>
<dbReference type="InterPro" id="IPR012338">
    <property type="entry name" value="Beta-lactam/transpept-like"/>
</dbReference>
<keyword evidence="5 15" id="KW-0121">Carboxypeptidase</keyword>
<evidence type="ECO:0000256" key="9">
    <source>
        <dbReference type="ARBA" id="ARBA00022960"/>
    </source>
</evidence>
<dbReference type="Gene3D" id="2.60.410.10">
    <property type="entry name" value="D-Ala-D-Ala carboxypeptidase, C-terminal domain"/>
    <property type="match status" value="1"/>
</dbReference>
<keyword evidence="8" id="KW-0378">Hydrolase</keyword>
<comment type="pathway">
    <text evidence="2">Cell wall biogenesis; peptidoglycan biosynthesis.</text>
</comment>
<dbReference type="EMBL" id="QPJM01000005">
    <property type="protein sequence ID" value="RCW83726.1"/>
    <property type="molecule type" value="Genomic_DNA"/>
</dbReference>
<evidence type="ECO:0000256" key="2">
    <source>
        <dbReference type="ARBA" id="ARBA00004752"/>
    </source>
</evidence>
<evidence type="ECO:0000256" key="12">
    <source>
        <dbReference type="ARBA" id="ARBA00034000"/>
    </source>
</evidence>
<dbReference type="Pfam" id="PF07943">
    <property type="entry name" value="PBP5_C"/>
    <property type="match status" value="1"/>
</dbReference>
<dbReference type="Gene3D" id="3.40.710.10">
    <property type="entry name" value="DD-peptidase/beta-lactamase superfamily"/>
    <property type="match status" value="1"/>
</dbReference>
<dbReference type="AlphaFoldDB" id="A0A368YWU3"/>
<dbReference type="GO" id="GO:0006508">
    <property type="term" value="P:proteolysis"/>
    <property type="evidence" value="ECO:0007669"/>
    <property type="project" value="UniProtKB-KW"/>
</dbReference>
<evidence type="ECO:0000256" key="8">
    <source>
        <dbReference type="ARBA" id="ARBA00022801"/>
    </source>
</evidence>
<dbReference type="GO" id="GO:0008360">
    <property type="term" value="P:regulation of cell shape"/>
    <property type="evidence" value="ECO:0007669"/>
    <property type="project" value="UniProtKB-KW"/>
</dbReference>
<dbReference type="EC" id="3.4.16.4" evidence="4"/>
<feature type="domain" description="Peptidase S11 D-Ala-D-Ala carboxypeptidase A C-terminal" evidence="14">
    <location>
        <begin position="295"/>
        <end position="385"/>
    </location>
</feature>
<evidence type="ECO:0000256" key="7">
    <source>
        <dbReference type="ARBA" id="ARBA00022729"/>
    </source>
</evidence>
<dbReference type="PANTHER" id="PTHR21581">
    <property type="entry name" value="D-ALANYL-D-ALANINE CARBOXYPEPTIDASE"/>
    <property type="match status" value="1"/>
</dbReference>
<evidence type="ECO:0000256" key="5">
    <source>
        <dbReference type="ARBA" id="ARBA00022645"/>
    </source>
</evidence>
<comment type="caution">
    <text evidence="15">The sequence shown here is derived from an EMBL/GenBank/DDBJ whole genome shotgun (WGS) entry which is preliminary data.</text>
</comment>
<dbReference type="PANTHER" id="PTHR21581:SF6">
    <property type="entry name" value="TRAFFICKING PROTEIN PARTICLE COMPLEX SUBUNIT 12"/>
    <property type="match status" value="1"/>
</dbReference>
<evidence type="ECO:0000313" key="15">
    <source>
        <dbReference type="EMBL" id="RCW83726.1"/>
    </source>
</evidence>
<keyword evidence="6" id="KW-0645">Protease</keyword>
<evidence type="ECO:0000256" key="11">
    <source>
        <dbReference type="ARBA" id="ARBA00023316"/>
    </source>
</evidence>
<dbReference type="InterPro" id="IPR015956">
    <property type="entry name" value="Peniciliin-bd_prot_C_sf"/>
</dbReference>
<evidence type="ECO:0000256" key="13">
    <source>
        <dbReference type="RuleBase" id="RU004016"/>
    </source>
</evidence>
<keyword evidence="10" id="KW-0573">Peptidoglycan synthesis</keyword>
<dbReference type="RefSeq" id="WP_114430104.1">
    <property type="nucleotide sequence ID" value="NZ_QPJM01000005.1"/>
</dbReference>
<dbReference type="OrthoDB" id="9795979at2"/>
<dbReference type="Proteomes" id="UP000253324">
    <property type="component" value="Unassembled WGS sequence"/>
</dbReference>
<comment type="function">
    <text evidence="1">Removes C-terminal D-alanyl residues from sugar-peptide cell wall precursors.</text>
</comment>
<evidence type="ECO:0000256" key="1">
    <source>
        <dbReference type="ARBA" id="ARBA00003217"/>
    </source>
</evidence>
<comment type="catalytic activity">
    <reaction evidence="12">
        <text>Preferential cleavage: (Ac)2-L-Lys-D-Ala-|-D-Ala. Also transpeptidation of peptidyl-alanyl moieties that are N-acyl substituents of D-alanine.</text>
        <dbReference type="EC" id="3.4.16.4"/>
    </reaction>
</comment>
<keyword evidence="9" id="KW-0133">Cell shape</keyword>
<dbReference type="GO" id="GO:0071555">
    <property type="term" value="P:cell wall organization"/>
    <property type="evidence" value="ECO:0007669"/>
    <property type="project" value="UniProtKB-KW"/>
</dbReference>